<accession>A0A3P7M9Z4</accession>
<proteinExistence type="predicted"/>
<dbReference type="EMBL" id="UYRU01060367">
    <property type="protein sequence ID" value="VDN14781.1"/>
    <property type="molecule type" value="Genomic_DNA"/>
</dbReference>
<keyword evidence="2" id="KW-1185">Reference proteome</keyword>
<protein>
    <submittedName>
        <fullName evidence="1">Uncharacterized protein</fullName>
    </submittedName>
</protein>
<sequence>MNHILSLRDKFVEVSGQSDEKLSGMIETAKRFHDGLQPLNKEVEQLQNRIKNLEYCINGLSHVQDFYKTGREVEHTIYEG</sequence>
<dbReference type="Proteomes" id="UP000281553">
    <property type="component" value="Unassembled WGS sequence"/>
</dbReference>
<dbReference type="OrthoDB" id="6271124at2759"/>
<name>A0A3P7M9Z4_DIBLA</name>
<organism evidence="1 2">
    <name type="scientific">Dibothriocephalus latus</name>
    <name type="common">Fish tapeworm</name>
    <name type="synonym">Diphyllobothrium latum</name>
    <dbReference type="NCBI Taxonomy" id="60516"/>
    <lineage>
        <taxon>Eukaryota</taxon>
        <taxon>Metazoa</taxon>
        <taxon>Spiralia</taxon>
        <taxon>Lophotrochozoa</taxon>
        <taxon>Platyhelminthes</taxon>
        <taxon>Cestoda</taxon>
        <taxon>Eucestoda</taxon>
        <taxon>Diphyllobothriidea</taxon>
        <taxon>Diphyllobothriidae</taxon>
        <taxon>Dibothriocephalus</taxon>
    </lineage>
</organism>
<evidence type="ECO:0000313" key="1">
    <source>
        <dbReference type="EMBL" id="VDN14781.1"/>
    </source>
</evidence>
<reference evidence="1 2" key="1">
    <citation type="submission" date="2018-11" db="EMBL/GenBank/DDBJ databases">
        <authorList>
            <consortium name="Pathogen Informatics"/>
        </authorList>
    </citation>
    <scope>NUCLEOTIDE SEQUENCE [LARGE SCALE GENOMIC DNA]</scope>
</reference>
<evidence type="ECO:0000313" key="2">
    <source>
        <dbReference type="Proteomes" id="UP000281553"/>
    </source>
</evidence>
<dbReference type="AlphaFoldDB" id="A0A3P7M9Z4"/>
<gene>
    <name evidence="1" type="ORF">DILT_LOCUS10612</name>
</gene>